<evidence type="ECO:0000256" key="1">
    <source>
        <dbReference type="SAM" id="MobiDB-lite"/>
    </source>
</evidence>
<evidence type="ECO:0008006" key="4">
    <source>
        <dbReference type="Google" id="ProtNLM"/>
    </source>
</evidence>
<organism evidence="2 3">
    <name type="scientific">Trichoderma ghanense</name>
    <dbReference type="NCBI Taxonomy" id="65468"/>
    <lineage>
        <taxon>Eukaryota</taxon>
        <taxon>Fungi</taxon>
        <taxon>Dikarya</taxon>
        <taxon>Ascomycota</taxon>
        <taxon>Pezizomycotina</taxon>
        <taxon>Sordariomycetes</taxon>
        <taxon>Hypocreomycetidae</taxon>
        <taxon>Hypocreales</taxon>
        <taxon>Hypocreaceae</taxon>
        <taxon>Trichoderma</taxon>
    </lineage>
</organism>
<dbReference type="EMBL" id="PPTA01000010">
    <property type="protein sequence ID" value="TFB00685.1"/>
    <property type="molecule type" value="Genomic_DNA"/>
</dbReference>
<proteinExistence type="predicted"/>
<gene>
    <name evidence="2" type="ORF">CCMA1212_007457</name>
</gene>
<protein>
    <recommendedName>
        <fullName evidence="4">F-box domain-containing protein</fullName>
    </recommendedName>
</protein>
<dbReference type="Proteomes" id="UP001642720">
    <property type="component" value="Unassembled WGS sequence"/>
</dbReference>
<evidence type="ECO:0000313" key="2">
    <source>
        <dbReference type="EMBL" id="TFB00685.1"/>
    </source>
</evidence>
<feature type="compositionally biased region" description="Basic and acidic residues" evidence="1">
    <location>
        <begin position="505"/>
        <end position="523"/>
    </location>
</feature>
<comment type="caution">
    <text evidence="2">The sequence shown here is derived from an EMBL/GenBank/DDBJ whole genome shotgun (WGS) entry which is preliminary data.</text>
</comment>
<reference evidence="2 3" key="1">
    <citation type="submission" date="2018-01" db="EMBL/GenBank/DDBJ databases">
        <title>Genome characterization of the sugarcane-associated fungus Trichoderma ghanense CCMA-1212 and their application in lignocelulose bioconversion.</title>
        <authorList>
            <person name="Steindorff A.S."/>
            <person name="Mendes T.D."/>
            <person name="Vilela E.S.D."/>
            <person name="Rodrigues D.S."/>
            <person name="Formighieri E.F."/>
            <person name="Melo I.S."/>
            <person name="Favaro L.C.L."/>
        </authorList>
    </citation>
    <scope>NUCLEOTIDE SEQUENCE [LARGE SCALE GENOMIC DNA]</scope>
    <source>
        <strain evidence="2 3">CCMA-1212</strain>
    </source>
</reference>
<accession>A0ABY2GZS5</accession>
<feature type="region of interest" description="Disordered" evidence="1">
    <location>
        <begin position="471"/>
        <end position="524"/>
    </location>
</feature>
<sequence length="646" mass="73351">MDRLPAELLLQIMGDNSIKKTDLRQLRLVSRQVSAAATSRLFARISMSKLHSDREAFFNIAAQPHLSAAVRSVTWLELAEDDTDLPYIAYPPAWRLRLPRDRVPTADDADDFDFLLRRLPPMARALFWLPFENFKSYRRGTEKRTEAIRAFMPDFFAALDQMPNLREFASRPMHPARKLVQPSGLSTPLYPLTCQTFRQSKCKKTMQRNDGFCTFIIPYIAHRVSLGTDTLAPITRLYLVDEGEWSFVPRINPGVVNSFRNLKHLELCISHCQNLRHLKRLGRCLGAATALEELRLCFERDAEIYGSEVFDLIFQRRYEHPRLRDITLVAVPFSALQILLLINRTASSLKRLTFDNCAVPGRLIYALQLIPNLWLESFASVSATVLHEAEDELENTIWLMTEAHALSVIRGQSMFDGAFELGQAIAGRTIYLYTHFYAPSLLRSSCFDRHNHLPQPVVEYLEVKDCDDANYNGDGWEDDGTDTEEASGSDDGLADAPPDLVRNIDGSDSHDSGSDPASHKETAADASIQKMLDTAPRWEFGIGRDGTACCWRVTAVRSSHQGYPTRLWRFFHRNGEQAIGDEPLEFWDDWEGSQSGDTYEPTPFGRDLYAFTLKHGLEGVTEVPREWEAKDMGDLLKEPPKSGQGR</sequence>
<evidence type="ECO:0000313" key="3">
    <source>
        <dbReference type="Proteomes" id="UP001642720"/>
    </source>
</evidence>
<dbReference type="RefSeq" id="XP_073556886.1">
    <property type="nucleotide sequence ID" value="XM_073704625.1"/>
</dbReference>
<dbReference type="GeneID" id="300579075"/>
<keyword evidence="3" id="KW-1185">Reference proteome</keyword>
<name>A0ABY2GZS5_9HYPO</name>
<feature type="compositionally biased region" description="Acidic residues" evidence="1">
    <location>
        <begin position="475"/>
        <end position="488"/>
    </location>
</feature>